<comment type="caution">
    <text evidence="1">The sequence shown here is derived from an EMBL/GenBank/DDBJ whole genome shotgun (WGS) entry which is preliminary data.</text>
</comment>
<dbReference type="EMBL" id="PQVP01000001">
    <property type="protein sequence ID" value="POZ85616.1"/>
    <property type="molecule type" value="Genomic_DNA"/>
</dbReference>
<protein>
    <submittedName>
        <fullName evidence="1">Uncharacterized protein</fullName>
    </submittedName>
</protein>
<reference evidence="1 2" key="1">
    <citation type="submission" date="2018-01" db="EMBL/GenBank/DDBJ databases">
        <title>Successful Treatment of Persistent Burkholderia cepacia Bacteremia with Ceftazidime-Avibactam.</title>
        <authorList>
            <person name="Tamma P."/>
            <person name="Fan Y."/>
            <person name="Bergman Y."/>
            <person name="Sick-Samuels A."/>
            <person name="Hsu A."/>
            <person name="Timp W."/>
            <person name="Simner P."/>
        </authorList>
    </citation>
    <scope>NUCLEOTIDE SEQUENCE [LARGE SCALE GENOMIC DNA]</scope>
    <source>
        <strain evidence="1 2">170816</strain>
    </source>
</reference>
<accession>A0A2S5E2T6</accession>
<dbReference type="Proteomes" id="UP000238655">
    <property type="component" value="Chromosome 2"/>
</dbReference>
<sequence>MKTSSDTQSIYTAIGQLSVHVVPAKERLKKPIVQVLIVPEQPMKHIADVIANELKFRVATYSIDKQGNVSFHDLDLL</sequence>
<evidence type="ECO:0000313" key="1">
    <source>
        <dbReference type="EMBL" id="POZ85616.1"/>
    </source>
</evidence>
<name>A0A2S5E2T6_9BURK</name>
<evidence type="ECO:0000313" key="2">
    <source>
        <dbReference type="Proteomes" id="UP000238655"/>
    </source>
</evidence>
<dbReference type="AlphaFoldDB" id="A0A2S5E2T6"/>
<proteinExistence type="predicted"/>
<gene>
    <name evidence="1" type="ORF">C3743_03440</name>
</gene>
<organism evidence="1 2">
    <name type="scientific">Burkholderia contaminans</name>
    <dbReference type="NCBI Taxonomy" id="488447"/>
    <lineage>
        <taxon>Bacteria</taxon>
        <taxon>Pseudomonadati</taxon>
        <taxon>Pseudomonadota</taxon>
        <taxon>Betaproteobacteria</taxon>
        <taxon>Burkholderiales</taxon>
        <taxon>Burkholderiaceae</taxon>
        <taxon>Burkholderia</taxon>
        <taxon>Burkholderia cepacia complex</taxon>
    </lineage>
</organism>